<dbReference type="InterPro" id="IPR016024">
    <property type="entry name" value="ARM-type_fold"/>
</dbReference>
<dbReference type="Gene3D" id="1.25.10.10">
    <property type="entry name" value="Leucine-rich Repeat Variant"/>
    <property type="match status" value="1"/>
</dbReference>
<evidence type="ECO:0000313" key="2">
    <source>
        <dbReference type="Proteomes" id="UP000694560"/>
    </source>
</evidence>
<dbReference type="GO" id="GO:0005929">
    <property type="term" value="C:cilium"/>
    <property type="evidence" value="ECO:0007669"/>
    <property type="project" value="TreeGrafter"/>
</dbReference>
<dbReference type="SUPFAM" id="SSF48371">
    <property type="entry name" value="ARM repeat"/>
    <property type="match status" value="1"/>
</dbReference>
<dbReference type="AlphaFoldDB" id="A0A8C5UA23"/>
<dbReference type="Ensembl" id="ENSMCST00000020300.1">
    <property type="protein sequence ID" value="ENSMCSP00000019793.1"/>
    <property type="gene ID" value="ENSMCSG00000013903.1"/>
</dbReference>
<dbReference type="GO" id="GO:0000226">
    <property type="term" value="P:microtubule cytoskeleton organization"/>
    <property type="evidence" value="ECO:0007669"/>
    <property type="project" value="TreeGrafter"/>
</dbReference>
<dbReference type="Proteomes" id="UP000694560">
    <property type="component" value="Unplaced"/>
</dbReference>
<dbReference type="GO" id="GO:0008017">
    <property type="term" value="F:microtubule binding"/>
    <property type="evidence" value="ECO:0007669"/>
    <property type="project" value="TreeGrafter"/>
</dbReference>
<reference evidence="1" key="1">
    <citation type="submission" date="2025-08" db="UniProtKB">
        <authorList>
            <consortium name="Ensembl"/>
        </authorList>
    </citation>
    <scope>IDENTIFICATION</scope>
</reference>
<dbReference type="PANTHER" id="PTHR21567">
    <property type="entry name" value="CLASP"/>
    <property type="match status" value="1"/>
</dbReference>
<proteinExistence type="predicted"/>
<dbReference type="OrthoDB" id="63891at2759"/>
<name>A0A8C5UA23_9PASS</name>
<keyword evidence="2" id="KW-1185">Reference proteome</keyword>
<organism evidence="1 2">
    <name type="scientific">Malurus cyaneus samueli</name>
    <dbReference type="NCBI Taxonomy" id="2593467"/>
    <lineage>
        <taxon>Eukaryota</taxon>
        <taxon>Metazoa</taxon>
        <taxon>Chordata</taxon>
        <taxon>Craniata</taxon>
        <taxon>Vertebrata</taxon>
        <taxon>Euteleostomi</taxon>
        <taxon>Archelosauria</taxon>
        <taxon>Archosauria</taxon>
        <taxon>Dinosauria</taxon>
        <taxon>Saurischia</taxon>
        <taxon>Theropoda</taxon>
        <taxon>Coelurosauria</taxon>
        <taxon>Aves</taxon>
        <taxon>Neognathae</taxon>
        <taxon>Neoaves</taxon>
        <taxon>Telluraves</taxon>
        <taxon>Australaves</taxon>
        <taxon>Passeriformes</taxon>
        <taxon>Meliphagoidea</taxon>
        <taxon>Maluridae</taxon>
        <taxon>Malurus</taxon>
    </lineage>
</organism>
<dbReference type="InterPro" id="IPR011989">
    <property type="entry name" value="ARM-like"/>
</dbReference>
<protein>
    <recommendedName>
        <fullName evidence="3">TOG domain-containing protein</fullName>
    </recommendedName>
</protein>
<reference evidence="1" key="2">
    <citation type="submission" date="2025-09" db="UniProtKB">
        <authorList>
            <consortium name="Ensembl"/>
        </authorList>
    </citation>
    <scope>IDENTIFICATION</scope>
</reference>
<evidence type="ECO:0008006" key="3">
    <source>
        <dbReference type="Google" id="ProtNLM"/>
    </source>
</evidence>
<sequence length="222" mass="24867">MEPIHKLRKLLEASKFETRMEGVTILLDQCKTSPQFVSTNIVQIFDHFVPRTGDTHKKVKQKALEVLAEMIGILKDGLNPVMIRLIEGVTNNLNSKDPGIYGAAVKALEESIAHLDKVSLMKELSNRRTHLSGQALLDVTERIAVLVEWVYPRKPEVITRYTLPVLWSFLGNKALPVRSANVRPVVSKLAIALHKVMGSKLKKLAASQPSHVQKNLSNILLW</sequence>
<dbReference type="PANTHER" id="PTHR21567:SF42">
    <property type="entry name" value="TOG ARRAY REGULATOR OF AXONEMAL MICROTUBULES PROTEIN 2"/>
    <property type="match status" value="1"/>
</dbReference>
<evidence type="ECO:0000313" key="1">
    <source>
        <dbReference type="Ensembl" id="ENSMCSP00000019793.1"/>
    </source>
</evidence>
<accession>A0A8C5UA23</accession>
<dbReference type="GO" id="GO:0005881">
    <property type="term" value="C:cytoplasmic microtubule"/>
    <property type="evidence" value="ECO:0007669"/>
    <property type="project" value="TreeGrafter"/>
</dbReference>